<keyword evidence="1" id="KW-0812">Transmembrane</keyword>
<organism evidence="2 3">
    <name type="scientific">Brevundimonas vitisensis</name>
    <dbReference type="NCBI Taxonomy" id="2800818"/>
    <lineage>
        <taxon>Bacteria</taxon>
        <taxon>Pseudomonadati</taxon>
        <taxon>Pseudomonadota</taxon>
        <taxon>Alphaproteobacteria</taxon>
        <taxon>Caulobacterales</taxon>
        <taxon>Caulobacteraceae</taxon>
        <taxon>Brevundimonas</taxon>
    </lineage>
</organism>
<keyword evidence="1" id="KW-1133">Transmembrane helix</keyword>
<evidence type="ECO:0000313" key="3">
    <source>
        <dbReference type="Proteomes" id="UP000595448"/>
    </source>
</evidence>
<evidence type="ECO:0000256" key="1">
    <source>
        <dbReference type="SAM" id="Phobius"/>
    </source>
</evidence>
<dbReference type="RefSeq" id="WP_201103272.1">
    <property type="nucleotide sequence ID" value="NZ_CP067977.1"/>
</dbReference>
<evidence type="ECO:0000313" key="2">
    <source>
        <dbReference type="EMBL" id="QQQ18918.1"/>
    </source>
</evidence>
<feature type="transmembrane region" description="Helical" evidence="1">
    <location>
        <begin position="106"/>
        <end position="125"/>
    </location>
</feature>
<keyword evidence="1" id="KW-0472">Membrane</keyword>
<gene>
    <name evidence="2" type="ORF">JIP62_01920</name>
</gene>
<sequence length="155" mass="17446">MVAIAVFALNLLALGLLVRHGEMPDRLVAIMVTACMVVEPMVDHITIGTWRVGVGALNLFQFLVIWAMAERADRWWLVLLGSLQMLIVSTHLMPLISPDYFTRTGVYLRQGLWGLISILLFVAVWECRAATRFERENNGQKNGPRRGARDLARAD</sequence>
<dbReference type="EMBL" id="CP067977">
    <property type="protein sequence ID" value="QQQ18918.1"/>
    <property type="molecule type" value="Genomic_DNA"/>
</dbReference>
<keyword evidence="3" id="KW-1185">Reference proteome</keyword>
<name>A0ABX7BPY1_9CAUL</name>
<dbReference type="Proteomes" id="UP000595448">
    <property type="component" value="Chromosome"/>
</dbReference>
<proteinExistence type="predicted"/>
<reference evidence="2 3" key="1">
    <citation type="submission" date="2021-01" db="EMBL/GenBank/DDBJ databases">
        <title>Brevundimonas vitis sp. nov., an bacterium isolated from grape (Vitis vinifera).</title>
        <authorList>
            <person name="Jiang L."/>
            <person name="Lee J."/>
        </authorList>
    </citation>
    <scope>NUCLEOTIDE SEQUENCE [LARGE SCALE GENOMIC DNA]</scope>
    <source>
        <strain evidence="2 3">GRTSA-9</strain>
    </source>
</reference>
<protein>
    <submittedName>
        <fullName evidence="2">Uncharacterized protein</fullName>
    </submittedName>
</protein>
<feature type="transmembrane region" description="Helical" evidence="1">
    <location>
        <begin position="45"/>
        <end position="68"/>
    </location>
</feature>
<feature type="transmembrane region" description="Helical" evidence="1">
    <location>
        <begin position="75"/>
        <end position="94"/>
    </location>
</feature>
<accession>A0ABX7BPY1</accession>